<dbReference type="InterPro" id="IPR012899">
    <property type="entry name" value="LTXXQ"/>
</dbReference>
<dbReference type="GO" id="GO:0030288">
    <property type="term" value="C:outer membrane-bounded periplasmic space"/>
    <property type="evidence" value="ECO:0007669"/>
    <property type="project" value="TreeGrafter"/>
</dbReference>
<accession>A0A1S1N427</accession>
<evidence type="ECO:0000313" key="10">
    <source>
        <dbReference type="EMBL" id="OHU94158.1"/>
    </source>
</evidence>
<evidence type="ECO:0000256" key="7">
    <source>
        <dbReference type="ARBA" id="ARBA00045001"/>
    </source>
</evidence>
<comment type="caution">
    <text evidence="10">The sequence shown here is derived from an EMBL/GenBank/DDBJ whole genome shotgun (WGS) entry which is preliminary data.</text>
</comment>
<dbReference type="Gene3D" id="1.20.120.1490">
    <property type="match status" value="1"/>
</dbReference>
<dbReference type="Pfam" id="PF13801">
    <property type="entry name" value="Metal_resist"/>
    <property type="match status" value="1"/>
</dbReference>
<evidence type="ECO:0000256" key="3">
    <source>
        <dbReference type="ARBA" id="ARBA00022729"/>
    </source>
</evidence>
<dbReference type="PIRSF" id="PIRSF034445">
    <property type="entry name" value="CpxP_Spy"/>
    <property type="match status" value="1"/>
</dbReference>
<dbReference type="OrthoDB" id="6291080at2"/>
<evidence type="ECO:0000256" key="4">
    <source>
        <dbReference type="ARBA" id="ARBA00022764"/>
    </source>
</evidence>
<organism evidence="10 11">
    <name type="scientific">Pseudoalteromonas byunsanensis</name>
    <dbReference type="NCBI Taxonomy" id="327939"/>
    <lineage>
        <taxon>Bacteria</taxon>
        <taxon>Pseudomonadati</taxon>
        <taxon>Pseudomonadota</taxon>
        <taxon>Gammaproteobacteria</taxon>
        <taxon>Alteromonadales</taxon>
        <taxon>Pseudoalteromonadaceae</taxon>
        <taxon>Pseudoalteromonas</taxon>
    </lineage>
</organism>
<comment type="similarity">
    <text evidence="5">Belongs to the ZraP family.</text>
</comment>
<gene>
    <name evidence="10" type="ORF">BIW53_18285</name>
</gene>
<evidence type="ECO:0000313" key="11">
    <source>
        <dbReference type="Proteomes" id="UP000180253"/>
    </source>
</evidence>
<dbReference type="InterPro" id="IPR025961">
    <property type="entry name" value="Metal_resist"/>
</dbReference>
<dbReference type="Proteomes" id="UP000180253">
    <property type="component" value="Unassembled WGS sequence"/>
</dbReference>
<dbReference type="AlphaFoldDB" id="A0A1S1N427"/>
<dbReference type="InterPro" id="IPR052211">
    <property type="entry name" value="Cpx_auxiliary_protein"/>
</dbReference>
<evidence type="ECO:0000256" key="6">
    <source>
        <dbReference type="ARBA" id="ARBA00044983"/>
    </source>
</evidence>
<evidence type="ECO:0000256" key="8">
    <source>
        <dbReference type="SAM" id="Coils"/>
    </source>
</evidence>
<keyword evidence="3 9" id="KW-0732">Signal</keyword>
<keyword evidence="11" id="KW-1185">Reference proteome</keyword>
<sequence>MKVISTLSVLALTGTLLFASLAQAGHGHHDKHFLLTEKAVAKLNLSQDQQDKIAQILEQKKSAMKALKMSRAEYKDEFKALMESEYFDEQQAKTLIAKTSEAKNEALLAKLKSKHQIKQVLNQEQREKLAKIEHRKMKRHDK</sequence>
<reference evidence="10 11" key="1">
    <citation type="submission" date="2016-10" db="EMBL/GenBank/DDBJ databases">
        <title>Pseudoalteromonas amylolytica sp. nov., isolated from the surface seawater.</title>
        <authorList>
            <person name="Wu Y.-H."/>
            <person name="Cheng H."/>
            <person name="Jin X.-B."/>
            <person name="Wang C.-S."/>
            <person name="Xu X.-W."/>
        </authorList>
    </citation>
    <scope>NUCLEOTIDE SEQUENCE [LARGE SCALE GENOMIC DNA]</scope>
    <source>
        <strain evidence="10 11">JCM 12483</strain>
    </source>
</reference>
<proteinExistence type="inferred from homology"/>
<evidence type="ECO:0000256" key="1">
    <source>
        <dbReference type="ARBA" id="ARBA00004418"/>
    </source>
</evidence>
<comment type="similarity">
    <text evidence="2">Belongs to the CpxP/Spy family.</text>
</comment>
<dbReference type="STRING" id="327939.BIW53_18285"/>
<keyword evidence="4" id="KW-0574">Periplasm</keyword>
<comment type="subcellular location">
    <subcellularLocation>
        <location evidence="1">Periplasm</location>
    </subcellularLocation>
</comment>
<dbReference type="PANTHER" id="PTHR38102">
    <property type="entry name" value="PERIPLASMIC CHAPERONE SPY"/>
    <property type="match status" value="1"/>
</dbReference>
<evidence type="ECO:0000256" key="2">
    <source>
        <dbReference type="ARBA" id="ARBA00008441"/>
    </source>
</evidence>
<dbReference type="PANTHER" id="PTHR38102:SF1">
    <property type="entry name" value="PERIPLASMIC CHAPERONE SPY"/>
    <property type="match status" value="1"/>
</dbReference>
<dbReference type="RefSeq" id="WP_070993445.1">
    <property type="nucleotide sequence ID" value="NZ_CBCSHD010000011.1"/>
</dbReference>
<name>A0A1S1N427_9GAMM</name>
<feature type="signal peptide" evidence="9">
    <location>
        <begin position="1"/>
        <end position="24"/>
    </location>
</feature>
<dbReference type="CDD" id="cd09916">
    <property type="entry name" value="CpxP_like"/>
    <property type="match status" value="1"/>
</dbReference>
<protein>
    <recommendedName>
        <fullName evidence="6">Signaling pathway modulator ZraP</fullName>
    </recommendedName>
    <alternativeName>
        <fullName evidence="7">Zinc resistance-associated protein</fullName>
    </alternativeName>
</protein>
<keyword evidence="8" id="KW-0175">Coiled coil</keyword>
<dbReference type="GO" id="GO:0051082">
    <property type="term" value="F:unfolded protein binding"/>
    <property type="evidence" value="ECO:0007669"/>
    <property type="project" value="TreeGrafter"/>
</dbReference>
<feature type="chain" id="PRO_5010236723" description="Signaling pathway modulator ZraP" evidence="9">
    <location>
        <begin position="25"/>
        <end position="142"/>
    </location>
</feature>
<dbReference type="EMBL" id="MNAN01000035">
    <property type="protein sequence ID" value="OHU94158.1"/>
    <property type="molecule type" value="Genomic_DNA"/>
</dbReference>
<feature type="coiled-coil region" evidence="8">
    <location>
        <begin position="57"/>
        <end position="84"/>
    </location>
</feature>
<evidence type="ECO:0000256" key="5">
    <source>
        <dbReference type="ARBA" id="ARBA00044945"/>
    </source>
</evidence>
<evidence type="ECO:0000256" key="9">
    <source>
        <dbReference type="SAM" id="SignalP"/>
    </source>
</evidence>